<dbReference type="PANTHER" id="PTHR42979:SF1">
    <property type="entry name" value="3-ISOPROPYLMALATE DEHYDROGENASE"/>
    <property type="match status" value="1"/>
</dbReference>
<dbReference type="GO" id="GO:0009098">
    <property type="term" value="P:L-leucine biosynthetic process"/>
    <property type="evidence" value="ECO:0007669"/>
    <property type="project" value="UniProtKB-UniPathway"/>
</dbReference>
<keyword evidence="8" id="KW-0460">Magnesium</keyword>
<dbReference type="InterPro" id="IPR024084">
    <property type="entry name" value="IsoPropMal-DH-like_dom"/>
</dbReference>
<dbReference type="OrthoDB" id="419183at2759"/>
<evidence type="ECO:0000256" key="13">
    <source>
        <dbReference type="RuleBase" id="RU004443"/>
    </source>
</evidence>
<dbReference type="PANTHER" id="PTHR42979">
    <property type="entry name" value="3-ISOPROPYLMALATE DEHYDROGENASE"/>
    <property type="match status" value="1"/>
</dbReference>
<evidence type="ECO:0000256" key="7">
    <source>
        <dbReference type="ARBA" id="ARBA00022723"/>
    </source>
</evidence>
<reference evidence="16 17" key="1">
    <citation type="submission" date="2016-07" db="EMBL/GenBank/DDBJ databases">
        <title>Pervasive Adenine N6-methylation of Active Genes in Fungi.</title>
        <authorList>
            <consortium name="DOE Joint Genome Institute"/>
            <person name="Mondo S.J."/>
            <person name="Dannebaum R.O."/>
            <person name="Kuo R.C."/>
            <person name="Labutti K."/>
            <person name="Haridas S."/>
            <person name="Kuo A."/>
            <person name="Salamov A."/>
            <person name="Ahrendt S.R."/>
            <person name="Lipzen A."/>
            <person name="Sullivan W."/>
            <person name="Andreopoulos W.B."/>
            <person name="Clum A."/>
            <person name="Lindquist E."/>
            <person name="Daum C."/>
            <person name="Ramamoorthy G.K."/>
            <person name="Gryganskyi A."/>
            <person name="Culley D."/>
            <person name="Magnuson J.K."/>
            <person name="James T.Y."/>
            <person name="O'Malley M.A."/>
            <person name="Stajich J.E."/>
            <person name="Spatafora J.W."/>
            <person name="Visel A."/>
            <person name="Grigoriev I.V."/>
        </authorList>
    </citation>
    <scope>NUCLEOTIDE SEQUENCE [LARGE SCALE GENOMIC DNA]</scope>
    <source>
        <strain evidence="16 17">PL171</strain>
    </source>
</reference>
<keyword evidence="17" id="KW-1185">Reference proteome</keyword>
<evidence type="ECO:0000256" key="9">
    <source>
        <dbReference type="ARBA" id="ARBA00023002"/>
    </source>
</evidence>
<keyword evidence="9 13" id="KW-0560">Oxidoreductase</keyword>
<feature type="non-terminal residue" evidence="16">
    <location>
        <position position="367"/>
    </location>
</feature>
<comment type="similarity">
    <text evidence="2 13">Belongs to the isocitrate and isopropylmalate dehydrogenases family.</text>
</comment>
<keyword evidence="7 14" id="KW-0479">Metal-binding</keyword>
<dbReference type="EC" id="1.1.1.85" evidence="4 14"/>
<dbReference type="GO" id="GO:0000287">
    <property type="term" value="F:magnesium ion binding"/>
    <property type="evidence" value="ECO:0007669"/>
    <property type="project" value="InterPro"/>
</dbReference>
<evidence type="ECO:0000256" key="12">
    <source>
        <dbReference type="ARBA" id="ARBA00023304"/>
    </source>
</evidence>
<evidence type="ECO:0000256" key="1">
    <source>
        <dbReference type="ARBA" id="ARBA00001936"/>
    </source>
</evidence>
<comment type="cofactor">
    <cofactor evidence="1">
        <name>Mn(2+)</name>
        <dbReference type="ChEBI" id="CHEBI:29035"/>
    </cofactor>
</comment>
<evidence type="ECO:0000256" key="6">
    <source>
        <dbReference type="ARBA" id="ARBA00022605"/>
    </source>
</evidence>
<keyword evidence="6" id="KW-0028">Amino-acid biosynthesis</keyword>
<organism evidence="16 17">
    <name type="scientific">Catenaria anguillulae PL171</name>
    <dbReference type="NCBI Taxonomy" id="765915"/>
    <lineage>
        <taxon>Eukaryota</taxon>
        <taxon>Fungi</taxon>
        <taxon>Fungi incertae sedis</taxon>
        <taxon>Blastocladiomycota</taxon>
        <taxon>Blastocladiomycetes</taxon>
        <taxon>Blastocladiales</taxon>
        <taxon>Catenariaceae</taxon>
        <taxon>Catenaria</taxon>
    </lineage>
</organism>
<dbReference type="NCBIfam" id="TIGR00169">
    <property type="entry name" value="leuB"/>
    <property type="match status" value="1"/>
</dbReference>
<dbReference type="Pfam" id="PF00180">
    <property type="entry name" value="Iso_dh"/>
    <property type="match status" value="1"/>
</dbReference>
<evidence type="ECO:0000259" key="15">
    <source>
        <dbReference type="SMART" id="SM01329"/>
    </source>
</evidence>
<evidence type="ECO:0000256" key="4">
    <source>
        <dbReference type="ARBA" id="ARBA00013101"/>
    </source>
</evidence>
<evidence type="ECO:0000256" key="3">
    <source>
        <dbReference type="ARBA" id="ARBA00011738"/>
    </source>
</evidence>
<dbReference type="FunFam" id="3.40.718.10:FF:000006">
    <property type="entry name" value="3-isopropylmalate dehydrogenase"/>
    <property type="match status" value="1"/>
</dbReference>
<protein>
    <recommendedName>
        <fullName evidence="4 14">3-isopropylmalate dehydrogenase</fullName>
        <ecNumber evidence="4 14">1.1.1.85</ecNumber>
    </recommendedName>
</protein>
<dbReference type="PROSITE" id="PS00470">
    <property type="entry name" value="IDH_IMDH"/>
    <property type="match status" value="1"/>
</dbReference>
<dbReference type="InterPro" id="IPR004429">
    <property type="entry name" value="Isopropylmalate_DH"/>
</dbReference>
<dbReference type="GO" id="GO:0051287">
    <property type="term" value="F:NAD binding"/>
    <property type="evidence" value="ECO:0007669"/>
    <property type="project" value="InterPro"/>
</dbReference>
<evidence type="ECO:0000256" key="10">
    <source>
        <dbReference type="ARBA" id="ARBA00023027"/>
    </source>
</evidence>
<dbReference type="GO" id="GO:0003862">
    <property type="term" value="F:3-isopropylmalate dehydrogenase activity"/>
    <property type="evidence" value="ECO:0007669"/>
    <property type="project" value="UniProtKB-EC"/>
</dbReference>
<comment type="caution">
    <text evidence="16">The sequence shown here is derived from an EMBL/GenBank/DDBJ whole genome shotgun (WGS) entry which is preliminary data.</text>
</comment>
<evidence type="ECO:0000256" key="8">
    <source>
        <dbReference type="ARBA" id="ARBA00022842"/>
    </source>
</evidence>
<evidence type="ECO:0000256" key="5">
    <source>
        <dbReference type="ARBA" id="ARBA00022430"/>
    </source>
</evidence>
<dbReference type="SUPFAM" id="SSF53659">
    <property type="entry name" value="Isocitrate/Isopropylmalate dehydrogenase-like"/>
    <property type="match status" value="1"/>
</dbReference>
<evidence type="ECO:0000256" key="2">
    <source>
        <dbReference type="ARBA" id="ARBA00007769"/>
    </source>
</evidence>
<accession>A0A1Y2HAQ4</accession>
<name>A0A1Y2HAQ4_9FUNG</name>
<evidence type="ECO:0000313" key="17">
    <source>
        <dbReference type="Proteomes" id="UP000193411"/>
    </source>
</evidence>
<comment type="cofactor">
    <cofactor evidence="14">
        <name>Mg(2+)</name>
        <dbReference type="ChEBI" id="CHEBI:18420"/>
    </cofactor>
    <cofactor evidence="14">
        <name>Mn(2+)</name>
        <dbReference type="ChEBI" id="CHEBI:29035"/>
    </cofactor>
    <text evidence="14">Binds 1 Mg(2+) or Mn(2+) ion per subunit.</text>
</comment>
<dbReference type="Proteomes" id="UP000193411">
    <property type="component" value="Unassembled WGS sequence"/>
</dbReference>
<proteinExistence type="inferred from homology"/>
<comment type="catalytic activity">
    <reaction evidence="14">
        <text>(2R,3S)-3-isopropylmalate + NAD(+) = 4-methyl-2-oxopentanoate + CO2 + NADH</text>
        <dbReference type="Rhea" id="RHEA:32271"/>
        <dbReference type="ChEBI" id="CHEBI:16526"/>
        <dbReference type="ChEBI" id="CHEBI:17865"/>
        <dbReference type="ChEBI" id="CHEBI:35121"/>
        <dbReference type="ChEBI" id="CHEBI:57540"/>
        <dbReference type="ChEBI" id="CHEBI:57945"/>
        <dbReference type="EC" id="1.1.1.85"/>
    </reaction>
</comment>
<evidence type="ECO:0000256" key="14">
    <source>
        <dbReference type="RuleBase" id="RU004445"/>
    </source>
</evidence>
<dbReference type="EMBL" id="MCFL01000056">
    <property type="protein sequence ID" value="ORZ31678.1"/>
    <property type="molecule type" value="Genomic_DNA"/>
</dbReference>
<dbReference type="Gene3D" id="3.40.718.10">
    <property type="entry name" value="Isopropylmalate Dehydrogenase"/>
    <property type="match status" value="1"/>
</dbReference>
<keyword evidence="11" id="KW-0464">Manganese</keyword>
<dbReference type="SMART" id="SM01329">
    <property type="entry name" value="Iso_dh"/>
    <property type="match status" value="1"/>
</dbReference>
<dbReference type="GO" id="GO:0005829">
    <property type="term" value="C:cytosol"/>
    <property type="evidence" value="ECO:0007669"/>
    <property type="project" value="TreeGrafter"/>
</dbReference>
<sequence length="367" mass="38986">MSAEPNHVLILPGDGIGPEITSQAQRILDLFPKRITTATHLVGGAAIDAAGSPLPDDTLAAVRDPKTRAILLGAVGGPKWDKVAQDIRPERGLLALRQELDVFANLRPVYFPAESCKEKSPLKSSALEGFNKCTIVRELCSGIYFGDRTEAQAVGQDGEIAATDSMRYTRSEIARITRLAGNLAMQSSPPERITLVDKANVLATSRLWRSTVTHILATEFPQVPFSTCLVDTAAMLMVKSPATFNGIILTENMFGDIISDEASIIPGSLGLMPSASVKAIPSPVGLYEPIHGSAPDIAGQGKANPIGTILSVAMMFRYSLDMAWEADLVEEAVRKTIEAGITTADIGGKASTAEVGDAIVAEMQSML</sequence>
<evidence type="ECO:0000313" key="16">
    <source>
        <dbReference type="EMBL" id="ORZ31678.1"/>
    </source>
</evidence>
<comment type="subunit">
    <text evidence="3 14">Homodimer.</text>
</comment>
<dbReference type="InterPro" id="IPR019818">
    <property type="entry name" value="IsoCit/isopropylmalate_DH_CS"/>
</dbReference>
<dbReference type="AlphaFoldDB" id="A0A1Y2HAQ4"/>
<comment type="pathway">
    <text evidence="14">Amino-acid biosynthesis; L-leucine biosynthesis; L-leucine from 3-methyl-2-oxobutanoate: step 3/4.</text>
</comment>
<evidence type="ECO:0000256" key="11">
    <source>
        <dbReference type="ARBA" id="ARBA00023211"/>
    </source>
</evidence>
<feature type="domain" description="Isopropylmalate dehydrogenase-like" evidence="15">
    <location>
        <begin position="7"/>
        <end position="359"/>
    </location>
</feature>
<dbReference type="STRING" id="765915.A0A1Y2HAQ4"/>
<keyword evidence="10 14" id="KW-0520">NAD</keyword>
<gene>
    <name evidence="16" type="ORF">BCR44DRAFT_98552</name>
</gene>
<keyword evidence="5 14" id="KW-0432">Leucine biosynthesis</keyword>
<keyword evidence="12 14" id="KW-0100">Branched-chain amino acid biosynthesis</keyword>
<comment type="function">
    <text evidence="14">Catalyzes the oxidation of 3-carboxy-2-hydroxy-4-methylpentanoate (3-isopropylmalate) to 3-carboxy-4-methyl-2-oxopentanoate. The product decarboxylates to 4-methyl-2 oxopentanoate.</text>
</comment>
<dbReference type="UniPathway" id="UPA00048">
    <property type="reaction ID" value="UER00072"/>
</dbReference>